<evidence type="ECO:0000313" key="1">
    <source>
        <dbReference type="EMBL" id="KAI7983429.1"/>
    </source>
</evidence>
<evidence type="ECO:0000313" key="2">
    <source>
        <dbReference type="Proteomes" id="UP001060215"/>
    </source>
</evidence>
<proteinExistence type="predicted"/>
<protein>
    <submittedName>
        <fullName evidence="1">Uncharacterized protein</fullName>
    </submittedName>
</protein>
<name>A0ACC0F4N4_9ERIC</name>
<reference evidence="1 2" key="1">
    <citation type="journal article" date="2022" name="Plant J.">
        <title>Chromosome-level genome of Camellia lanceoleosa provides a valuable resource for understanding genome evolution and self-incompatibility.</title>
        <authorList>
            <person name="Gong W."/>
            <person name="Xiao S."/>
            <person name="Wang L."/>
            <person name="Liao Z."/>
            <person name="Chang Y."/>
            <person name="Mo W."/>
            <person name="Hu G."/>
            <person name="Li W."/>
            <person name="Zhao G."/>
            <person name="Zhu H."/>
            <person name="Hu X."/>
            <person name="Ji K."/>
            <person name="Xiang X."/>
            <person name="Song Q."/>
            <person name="Yuan D."/>
            <person name="Jin S."/>
            <person name="Zhang L."/>
        </authorList>
    </citation>
    <scope>NUCLEOTIDE SEQUENCE [LARGE SCALE GENOMIC DNA]</scope>
    <source>
        <strain evidence="1">SQ_2022a</strain>
    </source>
</reference>
<gene>
    <name evidence="1" type="ORF">LOK49_LG15G00139</name>
</gene>
<keyword evidence="2" id="KW-1185">Reference proteome</keyword>
<dbReference type="EMBL" id="CM045768">
    <property type="protein sequence ID" value="KAI7983429.1"/>
    <property type="molecule type" value="Genomic_DNA"/>
</dbReference>
<organism evidence="1 2">
    <name type="scientific">Camellia lanceoleosa</name>
    <dbReference type="NCBI Taxonomy" id="1840588"/>
    <lineage>
        <taxon>Eukaryota</taxon>
        <taxon>Viridiplantae</taxon>
        <taxon>Streptophyta</taxon>
        <taxon>Embryophyta</taxon>
        <taxon>Tracheophyta</taxon>
        <taxon>Spermatophyta</taxon>
        <taxon>Magnoliopsida</taxon>
        <taxon>eudicotyledons</taxon>
        <taxon>Gunneridae</taxon>
        <taxon>Pentapetalae</taxon>
        <taxon>asterids</taxon>
        <taxon>Ericales</taxon>
        <taxon>Theaceae</taxon>
        <taxon>Camellia</taxon>
    </lineage>
</organism>
<comment type="caution">
    <text evidence="1">The sequence shown here is derived from an EMBL/GenBank/DDBJ whole genome shotgun (WGS) entry which is preliminary data.</text>
</comment>
<accession>A0ACC0F4N4</accession>
<sequence>MRGGEREVKQGFSSARIRNLGWDWSGTLQI</sequence>
<dbReference type="Proteomes" id="UP001060215">
    <property type="component" value="Chromosome 11"/>
</dbReference>